<dbReference type="CDD" id="cd06223">
    <property type="entry name" value="PRTases_typeI"/>
    <property type="match status" value="1"/>
</dbReference>
<dbReference type="Gene3D" id="3.60.20.10">
    <property type="entry name" value="Glutamine Phosphoribosylpyrophosphate, subunit 1, domain 1"/>
    <property type="match status" value="1"/>
</dbReference>
<feature type="domain" description="Glutamine amidotransferase type-2" evidence="3">
    <location>
        <begin position="1"/>
        <end position="105"/>
    </location>
</feature>
<dbReference type="EMBL" id="UYSL01027817">
    <property type="protein sequence ID" value="VDL87095.1"/>
    <property type="molecule type" value="Genomic_DNA"/>
</dbReference>
<dbReference type="InterPro" id="IPR017932">
    <property type="entry name" value="GATase_2_dom"/>
</dbReference>
<protein>
    <submittedName>
        <fullName evidence="6">Amidophosphoribosyltransferase (inferred by orthology to a human protein)</fullName>
    </submittedName>
</protein>
<dbReference type="Proteomes" id="UP000271162">
    <property type="component" value="Unassembled WGS sequence"/>
</dbReference>
<keyword evidence="2" id="KW-0315">Glutamine amidotransferase</keyword>
<keyword evidence="5" id="KW-1185">Reference proteome</keyword>
<evidence type="ECO:0000313" key="6">
    <source>
        <dbReference type="WBParaSite" id="NBR_0002233101-mRNA-1"/>
    </source>
</evidence>
<dbReference type="PANTHER" id="PTHR11907">
    <property type="entry name" value="AMIDOPHOSPHORIBOSYLTRANSFERASE"/>
    <property type="match status" value="1"/>
</dbReference>
<dbReference type="WBParaSite" id="NBR_0002233101-mRNA-1">
    <property type="protein sequence ID" value="NBR_0002233101-mRNA-1"/>
    <property type="gene ID" value="NBR_0002233101"/>
</dbReference>
<evidence type="ECO:0000259" key="3">
    <source>
        <dbReference type="PROSITE" id="PS51278"/>
    </source>
</evidence>
<dbReference type="SUPFAM" id="SSF53271">
    <property type="entry name" value="PRTase-like"/>
    <property type="match status" value="1"/>
</dbReference>
<organism evidence="6">
    <name type="scientific">Nippostrongylus brasiliensis</name>
    <name type="common">Rat hookworm</name>
    <dbReference type="NCBI Taxonomy" id="27835"/>
    <lineage>
        <taxon>Eukaryota</taxon>
        <taxon>Metazoa</taxon>
        <taxon>Ecdysozoa</taxon>
        <taxon>Nematoda</taxon>
        <taxon>Chromadorea</taxon>
        <taxon>Rhabditida</taxon>
        <taxon>Rhabditina</taxon>
        <taxon>Rhabditomorpha</taxon>
        <taxon>Strongyloidea</taxon>
        <taxon>Heligmosomidae</taxon>
        <taxon>Nippostrongylus</taxon>
    </lineage>
</organism>
<name>A0A0N4YYK9_NIPBR</name>
<evidence type="ECO:0000256" key="2">
    <source>
        <dbReference type="ARBA" id="ARBA00022962"/>
    </source>
</evidence>
<dbReference type="Gene3D" id="3.40.50.2020">
    <property type="match status" value="1"/>
</dbReference>
<dbReference type="InterPro" id="IPR029057">
    <property type="entry name" value="PRTase-like"/>
</dbReference>
<proteinExistence type="predicted"/>
<dbReference type="InterPro" id="IPR029055">
    <property type="entry name" value="Ntn_hydrolases_N"/>
</dbReference>
<dbReference type="SUPFAM" id="SSF56235">
    <property type="entry name" value="N-terminal nucleophile aminohydrolases (Ntn hydrolases)"/>
    <property type="match status" value="1"/>
</dbReference>
<evidence type="ECO:0000313" key="5">
    <source>
        <dbReference type="Proteomes" id="UP000271162"/>
    </source>
</evidence>
<evidence type="ECO:0000313" key="4">
    <source>
        <dbReference type="EMBL" id="VDL87095.1"/>
    </source>
</evidence>
<dbReference type="OMA" id="NDFEAWI"/>
<dbReference type="AlphaFoldDB" id="A0A0N4YYK9"/>
<keyword evidence="1" id="KW-0808">Transferase</keyword>
<dbReference type="STRING" id="27835.A0A0N4YYK9"/>
<dbReference type="InterPro" id="IPR000836">
    <property type="entry name" value="PRTase_dom"/>
</dbReference>
<gene>
    <name evidence="4" type="ORF">NBR_LOCUS22332</name>
</gene>
<reference evidence="6" key="1">
    <citation type="submission" date="2017-02" db="UniProtKB">
        <authorList>
            <consortium name="WormBaseParasite"/>
        </authorList>
    </citation>
    <scope>IDENTIFICATION</scope>
</reference>
<reference evidence="4 5" key="2">
    <citation type="submission" date="2018-11" db="EMBL/GenBank/DDBJ databases">
        <authorList>
            <consortium name="Pathogen Informatics"/>
        </authorList>
    </citation>
    <scope>NUCLEOTIDE SEQUENCE [LARGE SCALE GENOMIC DNA]</scope>
</reference>
<evidence type="ECO:0000256" key="1">
    <source>
        <dbReference type="ARBA" id="ARBA00022679"/>
    </source>
</evidence>
<accession>A0A0N4YYK9</accession>
<dbReference type="PROSITE" id="PS51278">
    <property type="entry name" value="GATASE_TYPE_2"/>
    <property type="match status" value="1"/>
</dbReference>
<dbReference type="GO" id="GO:0016740">
    <property type="term" value="F:transferase activity"/>
    <property type="evidence" value="ECO:0007669"/>
    <property type="project" value="UniProtKB-KW"/>
</dbReference>
<sequence>MVAKAIALNYKCRHNNDWGDISKELAVTMSSINMSYSLVVMTYDRVYAIRDPYGNRPLCVGTIYCPQAPEVPFAYCAASESCALPSGSRLNCEVQPGEIVEITRKGIRSVCQMKPQNPQAMCIFEYVYFARNDSIIEGQQVQTVREECGRILAQEAHVDADIVSNVPDSSTAAAIGFAAQSGITYEPCLHRNSYVGRSFIQPSTAMRQSAIHKKFGVLRKNVEGRRIVLIDDSIVRGNTMRILVQMLLSSGAKEVHLRIASPPVKLPCFMGINIPTKEELLASRRNIEQITEYIGATSVAYLSEEGLRKAVQSGVERSKTFGVGHCMGCLTGNYPVPIEF</sequence>